<comment type="subcellular location">
    <subcellularLocation>
        <location evidence="1">Cytoplasm</location>
    </subcellularLocation>
</comment>
<feature type="domain" description="PTS EIIA type-1" evidence="7">
    <location>
        <begin position="35"/>
        <end position="139"/>
    </location>
</feature>
<keyword evidence="3" id="KW-0762">Sugar transport</keyword>
<dbReference type="InterPro" id="IPR001127">
    <property type="entry name" value="PTS_EIIA_1_perm"/>
</dbReference>
<evidence type="ECO:0000256" key="5">
    <source>
        <dbReference type="ARBA" id="ARBA00022683"/>
    </source>
</evidence>
<dbReference type="Gene3D" id="2.70.70.10">
    <property type="entry name" value="Glucose Permease (Domain IIA)"/>
    <property type="match status" value="1"/>
</dbReference>
<dbReference type="FunFam" id="2.70.70.10:FF:000001">
    <property type="entry name" value="PTS system glucose-specific IIA component"/>
    <property type="match status" value="1"/>
</dbReference>
<dbReference type="PROSITE" id="PS00371">
    <property type="entry name" value="PTS_EIIA_TYPE_1_HIS"/>
    <property type="match status" value="1"/>
</dbReference>
<keyword evidence="2" id="KW-0813">Transport</keyword>
<dbReference type="GO" id="GO:0009401">
    <property type="term" value="P:phosphoenolpyruvate-dependent sugar phosphotransferase system"/>
    <property type="evidence" value="ECO:0007669"/>
    <property type="project" value="UniProtKB-KW"/>
</dbReference>
<dbReference type="NCBIfam" id="TIGR00830">
    <property type="entry name" value="PTBA"/>
    <property type="match status" value="1"/>
</dbReference>
<sequence length="163" mass="17682">MRLFGRKKKEKKVFNENCVYAPVNGKTASLESLEDGMFSEKIMGDGIVVVPSDGNFKSPVAGTVKAAFPTGHAYGFLTDDGKEVLLHIGIDTVELNGKGFRPHVKQGQKVSVGDKLVTVDLDVIKEGGYPSEAILIVTSGNSIKNRIPENTEVQEEDSLMELE</sequence>
<dbReference type="InterPro" id="IPR011055">
    <property type="entry name" value="Dup_hybrid_motif"/>
</dbReference>
<evidence type="ECO:0000256" key="6">
    <source>
        <dbReference type="ARBA" id="ARBA00022777"/>
    </source>
</evidence>
<dbReference type="AlphaFoldDB" id="A0A916Q961"/>
<evidence type="ECO:0000256" key="1">
    <source>
        <dbReference type="ARBA" id="ARBA00004496"/>
    </source>
</evidence>
<dbReference type="PROSITE" id="PS51093">
    <property type="entry name" value="PTS_EIIA_TYPE_1"/>
    <property type="match status" value="1"/>
</dbReference>
<dbReference type="PANTHER" id="PTHR45008">
    <property type="entry name" value="PTS SYSTEM GLUCOSE-SPECIFIC EIIA COMPONENT"/>
    <property type="match status" value="1"/>
</dbReference>
<dbReference type="RefSeq" id="WP_201312299.1">
    <property type="nucleotide sequence ID" value="NZ_BLYI01000070.1"/>
</dbReference>
<keyword evidence="4" id="KW-0808">Transferase</keyword>
<proteinExistence type="predicted"/>
<dbReference type="GO" id="GO:0005737">
    <property type="term" value="C:cytoplasm"/>
    <property type="evidence" value="ECO:0007669"/>
    <property type="project" value="UniProtKB-SubCell"/>
</dbReference>
<evidence type="ECO:0000313" key="9">
    <source>
        <dbReference type="Proteomes" id="UP000613208"/>
    </source>
</evidence>
<name>A0A916Q961_9FIRM</name>
<dbReference type="SUPFAM" id="SSF51261">
    <property type="entry name" value="Duplicated hybrid motif"/>
    <property type="match status" value="1"/>
</dbReference>
<evidence type="ECO:0000256" key="4">
    <source>
        <dbReference type="ARBA" id="ARBA00022679"/>
    </source>
</evidence>
<evidence type="ECO:0000256" key="3">
    <source>
        <dbReference type="ARBA" id="ARBA00022597"/>
    </source>
</evidence>
<dbReference type="EMBL" id="BLYI01000070">
    <property type="protein sequence ID" value="GFO86653.1"/>
    <property type="molecule type" value="Genomic_DNA"/>
</dbReference>
<evidence type="ECO:0000256" key="2">
    <source>
        <dbReference type="ARBA" id="ARBA00022448"/>
    </source>
</evidence>
<dbReference type="PANTHER" id="PTHR45008:SF1">
    <property type="entry name" value="PTS SYSTEM GLUCOSE-SPECIFIC EIIA COMPONENT"/>
    <property type="match status" value="1"/>
</dbReference>
<dbReference type="Pfam" id="PF00358">
    <property type="entry name" value="PTS_EIIA_1"/>
    <property type="match status" value="1"/>
</dbReference>
<dbReference type="GO" id="GO:0016301">
    <property type="term" value="F:kinase activity"/>
    <property type="evidence" value="ECO:0007669"/>
    <property type="project" value="UniProtKB-KW"/>
</dbReference>
<protein>
    <recommendedName>
        <fullName evidence="7">PTS EIIA type-1 domain-containing protein</fullName>
    </recommendedName>
</protein>
<organism evidence="8 9">
    <name type="scientific">Anaerostipes butyraticus</name>
    <dbReference type="NCBI Taxonomy" id="645466"/>
    <lineage>
        <taxon>Bacteria</taxon>
        <taxon>Bacillati</taxon>
        <taxon>Bacillota</taxon>
        <taxon>Clostridia</taxon>
        <taxon>Lachnospirales</taxon>
        <taxon>Lachnospiraceae</taxon>
        <taxon>Anaerostipes</taxon>
    </lineage>
</organism>
<keyword evidence="6" id="KW-0418">Kinase</keyword>
<gene>
    <name evidence="8" type="ORF">ANBU17_30000</name>
</gene>
<accession>A0A916Q961</accession>
<comment type="caution">
    <text evidence="8">The sequence shown here is derived from an EMBL/GenBank/DDBJ whole genome shotgun (WGS) entry which is preliminary data.</text>
</comment>
<keyword evidence="9" id="KW-1185">Reference proteome</keyword>
<evidence type="ECO:0000259" key="7">
    <source>
        <dbReference type="PROSITE" id="PS51093"/>
    </source>
</evidence>
<reference evidence="8" key="1">
    <citation type="submission" date="2020-06" db="EMBL/GenBank/DDBJ databases">
        <title>Characterization of fructooligosaccharide metabolism and fructooligosaccharide-degrading enzymes in human commensal butyrate producers.</title>
        <authorList>
            <person name="Tanno H."/>
            <person name="Fujii T."/>
            <person name="Hirano K."/>
            <person name="Maeno S."/>
            <person name="Tonozuka T."/>
            <person name="Sakamoto M."/>
            <person name="Ohkuma M."/>
            <person name="Tochio T."/>
            <person name="Endo A."/>
        </authorList>
    </citation>
    <scope>NUCLEOTIDE SEQUENCE</scope>
    <source>
        <strain evidence="8">JCM 17466</strain>
    </source>
</reference>
<evidence type="ECO:0000313" key="8">
    <source>
        <dbReference type="EMBL" id="GFO86653.1"/>
    </source>
</evidence>
<keyword evidence="5" id="KW-0598">Phosphotransferase system</keyword>
<dbReference type="Proteomes" id="UP000613208">
    <property type="component" value="Unassembled WGS sequence"/>
</dbReference>
<dbReference type="InterPro" id="IPR050890">
    <property type="entry name" value="PTS_EIIA_component"/>
</dbReference>